<keyword evidence="4" id="KW-1133">Transmembrane helix</keyword>
<evidence type="ECO:0000313" key="8">
    <source>
        <dbReference type="Proteomes" id="UP000554482"/>
    </source>
</evidence>
<dbReference type="AlphaFoldDB" id="A0A7J6WHT9"/>
<dbReference type="Pfam" id="PF17172">
    <property type="entry name" value="GST_N_4"/>
    <property type="match status" value="1"/>
</dbReference>
<keyword evidence="4" id="KW-0812">Transmembrane</keyword>
<feature type="region of interest" description="Disordered" evidence="3">
    <location>
        <begin position="243"/>
        <end position="286"/>
    </location>
</feature>
<dbReference type="InterPro" id="IPR050931">
    <property type="entry name" value="Mito_Protein_Transport_Metaxin"/>
</dbReference>
<comment type="caution">
    <text evidence="7">The sequence shown here is derived from an EMBL/GenBank/DDBJ whole genome shotgun (WGS) entry which is preliminary data.</text>
</comment>
<dbReference type="GO" id="GO:0001401">
    <property type="term" value="C:SAM complex"/>
    <property type="evidence" value="ECO:0007669"/>
    <property type="project" value="InterPro"/>
</dbReference>
<accession>A0A7J6WHT9</accession>
<dbReference type="PIRSF" id="PIRSF038150">
    <property type="entry name" value="Metaxin"/>
    <property type="match status" value="1"/>
</dbReference>
<reference evidence="7 8" key="1">
    <citation type="submission" date="2020-06" db="EMBL/GenBank/DDBJ databases">
        <title>Transcriptomic and genomic resources for Thalictrum thalictroides and T. hernandezii: Facilitating candidate gene discovery in an emerging model plant lineage.</title>
        <authorList>
            <person name="Arias T."/>
            <person name="Riano-Pachon D.M."/>
            <person name="Di Stilio V.S."/>
        </authorList>
    </citation>
    <scope>NUCLEOTIDE SEQUENCE [LARGE SCALE GENOMIC DNA]</scope>
    <source>
        <strain evidence="8">cv. WT478/WT964</strain>
        <tissue evidence="7">Leaves</tissue>
    </source>
</reference>
<proteinExistence type="inferred from homology"/>
<feature type="domain" description="Metaxin glutathione S-transferase" evidence="5">
    <location>
        <begin position="174"/>
        <end position="234"/>
    </location>
</feature>
<evidence type="ECO:0000259" key="6">
    <source>
        <dbReference type="Pfam" id="PF17172"/>
    </source>
</evidence>
<keyword evidence="4" id="KW-0472">Membrane</keyword>
<dbReference type="PANTHER" id="PTHR12289:SF41">
    <property type="entry name" value="FAILED AXON CONNECTIONS-RELATED"/>
    <property type="match status" value="1"/>
</dbReference>
<feature type="transmembrane region" description="Helical" evidence="4">
    <location>
        <begin position="294"/>
        <end position="312"/>
    </location>
</feature>
<dbReference type="InterPro" id="IPR017410">
    <property type="entry name" value="Metaxin1/3"/>
</dbReference>
<dbReference type="PANTHER" id="PTHR12289">
    <property type="entry name" value="METAXIN RELATED"/>
    <property type="match status" value="1"/>
</dbReference>
<comment type="subcellular location">
    <subcellularLocation>
        <location evidence="2">Mitochondrion outer membrane</location>
    </subcellularLocation>
</comment>
<keyword evidence="2" id="KW-0496">Mitochondrion</keyword>
<dbReference type="OrthoDB" id="5835136at2759"/>
<feature type="domain" description="Thioredoxin-like fold" evidence="6">
    <location>
        <begin position="26"/>
        <end position="121"/>
    </location>
</feature>
<gene>
    <name evidence="7" type="ORF">FRX31_013953</name>
</gene>
<dbReference type="Proteomes" id="UP000554482">
    <property type="component" value="Unassembled WGS sequence"/>
</dbReference>
<evidence type="ECO:0000313" key="7">
    <source>
        <dbReference type="EMBL" id="KAF5196458.1"/>
    </source>
</evidence>
<dbReference type="EMBL" id="JABWDY010015964">
    <property type="protein sequence ID" value="KAF5196458.1"/>
    <property type="molecule type" value="Genomic_DNA"/>
</dbReference>
<keyword evidence="2" id="KW-1000">Mitochondrion outer membrane</keyword>
<comment type="function">
    <text evidence="2">Involved in transport of proteins into the mitochondrion.</text>
</comment>
<dbReference type="InterPro" id="IPR012336">
    <property type="entry name" value="Thioredoxin-like_fold"/>
</dbReference>
<keyword evidence="8" id="KW-1185">Reference proteome</keyword>
<dbReference type="GO" id="GO:0006626">
    <property type="term" value="P:protein targeting to mitochondrion"/>
    <property type="evidence" value="ECO:0007669"/>
    <property type="project" value="TreeGrafter"/>
</dbReference>
<feature type="compositionally biased region" description="Low complexity" evidence="3">
    <location>
        <begin position="245"/>
        <end position="262"/>
    </location>
</feature>
<evidence type="ECO:0000259" key="5">
    <source>
        <dbReference type="Pfam" id="PF17171"/>
    </source>
</evidence>
<name>A0A7J6WHT9_THATH</name>
<feature type="compositionally biased region" description="Basic residues" evidence="3">
    <location>
        <begin position="265"/>
        <end position="280"/>
    </location>
</feature>
<organism evidence="7 8">
    <name type="scientific">Thalictrum thalictroides</name>
    <name type="common">Rue-anemone</name>
    <name type="synonym">Anemone thalictroides</name>
    <dbReference type="NCBI Taxonomy" id="46969"/>
    <lineage>
        <taxon>Eukaryota</taxon>
        <taxon>Viridiplantae</taxon>
        <taxon>Streptophyta</taxon>
        <taxon>Embryophyta</taxon>
        <taxon>Tracheophyta</taxon>
        <taxon>Spermatophyta</taxon>
        <taxon>Magnoliopsida</taxon>
        <taxon>Ranunculales</taxon>
        <taxon>Ranunculaceae</taxon>
        <taxon>Thalictroideae</taxon>
        <taxon>Thalictrum</taxon>
    </lineage>
</organism>
<dbReference type="Pfam" id="PF17171">
    <property type="entry name" value="GST_C_6"/>
    <property type="match status" value="1"/>
</dbReference>
<evidence type="ECO:0000256" key="1">
    <source>
        <dbReference type="ARBA" id="ARBA00009170"/>
    </source>
</evidence>
<protein>
    <recommendedName>
        <fullName evidence="2">Metaxin</fullName>
    </recommendedName>
</protein>
<evidence type="ECO:0000256" key="3">
    <source>
        <dbReference type="SAM" id="MobiDB-lite"/>
    </source>
</evidence>
<comment type="similarity">
    <text evidence="1 2">Belongs to the metaxin family.</text>
</comment>
<dbReference type="GO" id="GO:0007005">
    <property type="term" value="P:mitochondrion organization"/>
    <property type="evidence" value="ECO:0007669"/>
    <property type="project" value="InterPro"/>
</dbReference>
<evidence type="ECO:0000256" key="2">
    <source>
        <dbReference type="PIRNR" id="PIRNR038150"/>
    </source>
</evidence>
<dbReference type="InterPro" id="IPR033468">
    <property type="entry name" value="Metaxin_GST"/>
</dbReference>
<dbReference type="CDD" id="cd03193">
    <property type="entry name" value="GST_C_Metaxin"/>
    <property type="match status" value="1"/>
</dbReference>
<evidence type="ECO:0000256" key="4">
    <source>
        <dbReference type="SAM" id="Phobius"/>
    </source>
</evidence>
<sequence>MEVERDESEYVLVARKAGFGLPTSCPSCLPVYIYLRLSKVPFDLRFNLVHPDSDQIPYVECGAYVVYNNEKGGVIEGLKRDRIVDLDAGLPSQTIPEWLSTKAMITSWLADAVMYELWLGSDLNTAYKIYYSDLPWPIGKIIHFKQTLQAKQVLGINKGNAERREAEIYRRATMAYEALSTLLGEQKFFLENRPTSLDAVFLGHALFTLHVLPETSELRRTLLEHSNLLRYSENLKMEFLDVDTSSSSLPQTPSDPSSSSAPRKPPSRWRTKPQSKPKKEKTKEEKTLRRRAKYFLATQLIAVLIFFSLMTSSDAEDGGDDLDYDD</sequence>